<evidence type="ECO:0000313" key="3">
    <source>
        <dbReference type="Proteomes" id="UP000507222"/>
    </source>
</evidence>
<protein>
    <recommendedName>
        <fullName evidence="5">Endonuclease/exonuclease/phosphatase domain-containing protein</fullName>
    </recommendedName>
</protein>
<evidence type="ECO:0000313" key="2">
    <source>
        <dbReference type="EMBL" id="CAB4303664.1"/>
    </source>
</evidence>
<dbReference type="AlphaFoldDB" id="A0A6J5WX81"/>
<sequence length="125" mass="14634">MYVLSWNVQRLGNLRTFHDLRNLLQDKTPYIVFLIETRMTAVQMGGLVRRLGVGGVLYVPREWFFGGLYFLWNTGLQVVLLSSSSGHIDARVTFPNSFVTQITRFYGHPHLTRRIYSWELLRRLS</sequence>
<dbReference type="PANTHER" id="PTHR35218">
    <property type="entry name" value="RNASE H DOMAIN-CONTAINING PROTEIN"/>
    <property type="match status" value="1"/>
</dbReference>
<dbReference type="Gene3D" id="3.60.10.10">
    <property type="entry name" value="Endonuclease/exonuclease/phosphatase"/>
    <property type="match status" value="1"/>
</dbReference>
<dbReference type="Proteomes" id="UP000507222">
    <property type="component" value="Unassembled WGS sequence"/>
</dbReference>
<reference evidence="4" key="1">
    <citation type="journal article" date="2020" name="Genome Biol.">
        <title>Gamete binning: chromosome-level and haplotype-resolved genome assembly enabled by high-throughput single-cell sequencing of gamete genomes.</title>
        <authorList>
            <person name="Campoy J.A."/>
            <person name="Sun H."/>
            <person name="Goel M."/>
            <person name="Jiao W.-B."/>
            <person name="Folz-Donahue K."/>
            <person name="Wang N."/>
            <person name="Rubio M."/>
            <person name="Liu C."/>
            <person name="Kukat C."/>
            <person name="Ruiz D."/>
            <person name="Huettel B."/>
            <person name="Schneeberger K."/>
        </authorList>
    </citation>
    <scope>NUCLEOTIDE SEQUENCE [LARGE SCALE GENOMIC DNA]</scope>
    <source>
        <strain evidence="4">cv. Rojo Pasion</strain>
    </source>
</reference>
<dbReference type="OrthoDB" id="1750221at2759"/>
<gene>
    <name evidence="1" type="ORF">CURHAP_LOCUS20334</name>
    <name evidence="2" type="ORF">ORAREDHAP_LOCUS20112</name>
</gene>
<dbReference type="PANTHER" id="PTHR35218:SF9">
    <property type="entry name" value="ENDONUCLEASE_EXONUCLEASE_PHOSPHATASE DOMAIN-CONTAINING PROTEIN"/>
    <property type="match status" value="1"/>
</dbReference>
<organism evidence="2 4">
    <name type="scientific">Prunus armeniaca</name>
    <name type="common">Apricot</name>
    <name type="synonym">Armeniaca vulgaris</name>
    <dbReference type="NCBI Taxonomy" id="36596"/>
    <lineage>
        <taxon>Eukaryota</taxon>
        <taxon>Viridiplantae</taxon>
        <taxon>Streptophyta</taxon>
        <taxon>Embryophyta</taxon>
        <taxon>Tracheophyta</taxon>
        <taxon>Spermatophyta</taxon>
        <taxon>Magnoliopsida</taxon>
        <taxon>eudicotyledons</taxon>
        <taxon>Gunneridae</taxon>
        <taxon>Pentapetalae</taxon>
        <taxon>rosids</taxon>
        <taxon>fabids</taxon>
        <taxon>Rosales</taxon>
        <taxon>Rosaceae</taxon>
        <taxon>Amygdaloideae</taxon>
        <taxon>Amygdaleae</taxon>
        <taxon>Prunus</taxon>
    </lineage>
</organism>
<dbReference type="EMBL" id="CAEKKB010000003">
    <property type="protein sequence ID" value="CAB4303664.1"/>
    <property type="molecule type" value="Genomic_DNA"/>
</dbReference>
<evidence type="ECO:0008006" key="5">
    <source>
        <dbReference type="Google" id="ProtNLM"/>
    </source>
</evidence>
<dbReference type="Proteomes" id="UP000507245">
    <property type="component" value="Unassembled WGS sequence"/>
</dbReference>
<name>A0A6J5WX81_PRUAR</name>
<accession>A0A6J5WX81</accession>
<evidence type="ECO:0000313" key="4">
    <source>
        <dbReference type="Proteomes" id="UP000507245"/>
    </source>
</evidence>
<reference evidence="2 3" key="2">
    <citation type="submission" date="2020-05" db="EMBL/GenBank/DDBJ databases">
        <authorList>
            <person name="Campoy J."/>
            <person name="Schneeberger K."/>
            <person name="Spophaly S."/>
        </authorList>
    </citation>
    <scope>NUCLEOTIDE SEQUENCE [LARGE SCALE GENOMIC DNA]</scope>
    <source>
        <strain evidence="2">PruArmRojPasFocal</strain>
    </source>
</reference>
<keyword evidence="4" id="KW-1185">Reference proteome</keyword>
<proteinExistence type="predicted"/>
<evidence type="ECO:0000313" key="1">
    <source>
        <dbReference type="EMBL" id="CAB4273149.1"/>
    </source>
</evidence>
<dbReference type="EMBL" id="CAEKDK010000003">
    <property type="protein sequence ID" value="CAB4273149.1"/>
    <property type="molecule type" value="Genomic_DNA"/>
</dbReference>
<dbReference type="InterPro" id="IPR036691">
    <property type="entry name" value="Endo/exonu/phosph_ase_sf"/>
</dbReference>
<dbReference type="SUPFAM" id="SSF56219">
    <property type="entry name" value="DNase I-like"/>
    <property type="match status" value="1"/>
</dbReference>